<accession>A0A0C1ZG77</accession>
<proteinExistence type="predicted"/>
<protein>
    <recommendedName>
        <fullName evidence="3">YceK/YidQ family lipoprotein</fullName>
    </recommendedName>
</protein>
<evidence type="ECO:0000313" key="1">
    <source>
        <dbReference type="EMBL" id="KIF52156.1"/>
    </source>
</evidence>
<dbReference type="InterPro" id="IPR010780">
    <property type="entry name" value="DUF1375"/>
</dbReference>
<name>A0A0C1ZG77_9VIBR</name>
<evidence type="ECO:0000313" key="2">
    <source>
        <dbReference type="Proteomes" id="UP000031586"/>
    </source>
</evidence>
<dbReference type="PATRIC" id="fig|1229493.5.peg.2431"/>
<dbReference type="PROSITE" id="PS51257">
    <property type="entry name" value="PROKAR_LIPOPROTEIN"/>
    <property type="match status" value="1"/>
</dbReference>
<evidence type="ECO:0008006" key="3">
    <source>
        <dbReference type="Google" id="ProtNLM"/>
    </source>
</evidence>
<dbReference type="AlphaFoldDB" id="A0A0C1ZG77"/>
<dbReference type="Proteomes" id="UP000031586">
    <property type="component" value="Unassembled WGS sequence"/>
</dbReference>
<dbReference type="RefSeq" id="WP_020197395.1">
    <property type="nucleotide sequence ID" value="NZ_BAOH01000119.1"/>
</dbReference>
<gene>
    <name evidence="1" type="ORF">H735_16405</name>
</gene>
<dbReference type="EMBL" id="JPRD01000025">
    <property type="protein sequence ID" value="KIF52156.1"/>
    <property type="molecule type" value="Genomic_DNA"/>
</dbReference>
<organism evidence="1 2">
    <name type="scientific">Vibrio owensii CAIM 1854 = LMG 25443</name>
    <dbReference type="NCBI Taxonomy" id="1229493"/>
    <lineage>
        <taxon>Bacteria</taxon>
        <taxon>Pseudomonadati</taxon>
        <taxon>Pseudomonadota</taxon>
        <taxon>Gammaproteobacteria</taxon>
        <taxon>Vibrionales</taxon>
        <taxon>Vibrionaceae</taxon>
        <taxon>Vibrio</taxon>
    </lineage>
</organism>
<dbReference type="Pfam" id="PF07119">
    <property type="entry name" value="DUF1375"/>
    <property type="match status" value="1"/>
</dbReference>
<sequence>MKKRLVILAAIVLQGCATIETLNPTNNHVRIAHEGEQSYCKEIPRVYSGVNYNMCLLNGEPSYSENTGPKLDGVPFFVFDTAFSALADTLFLPYTITMQAQKGSIEVN</sequence>
<reference evidence="1 2" key="1">
    <citation type="submission" date="2014-07" db="EMBL/GenBank/DDBJ databases">
        <title>Unique and conserved regions in Vibrio harveyi and related species in comparison with the shrimp pathogen Vibrio harveyi CAIM 1792.</title>
        <authorList>
            <person name="Espinoza-Valles I."/>
            <person name="Vora G."/>
            <person name="Leekitcharoenphon P."/>
            <person name="Ussery D."/>
            <person name="Hoj L."/>
            <person name="Gomez-Gil B."/>
        </authorList>
    </citation>
    <scope>NUCLEOTIDE SEQUENCE [LARGE SCALE GENOMIC DNA]</scope>
    <source>
        <strain evidence="2">CAIM 1854 / LMG 25443</strain>
    </source>
</reference>
<comment type="caution">
    <text evidence="1">The sequence shown here is derived from an EMBL/GenBank/DDBJ whole genome shotgun (WGS) entry which is preliminary data.</text>
</comment>